<proteinExistence type="predicted"/>
<protein>
    <submittedName>
        <fullName evidence="1">Uncharacterized protein</fullName>
    </submittedName>
</protein>
<accession>F2F626</accession>
<reference evidence="1 2" key="2">
    <citation type="journal article" date="2012" name="J. Biosci. Bioeng.">
        <title>Complete genome sequence and characterization of the N-acylhomoserine lactone-degrading gene of the potato leaf-associated Solibacillus silvestris.</title>
        <authorList>
            <person name="Morohoshi T."/>
            <person name="Tominaga Y."/>
            <person name="Someya N."/>
            <person name="Ikeda T."/>
        </authorList>
    </citation>
    <scope>NUCLEOTIDE SEQUENCE [LARGE SCALE GENOMIC DNA]</scope>
    <source>
        <strain evidence="1 2">StLB046</strain>
    </source>
</reference>
<sequence length="55" mass="6205">MGWLSNLRGNPIVFKFALKKSCNISQSVIHFATGKALTYMDSFMCVNIRKITIPL</sequence>
<organism evidence="1 2">
    <name type="scientific">Solibacillus silvestris (strain StLB046)</name>
    <name type="common">Bacillus silvestris</name>
    <dbReference type="NCBI Taxonomy" id="1002809"/>
    <lineage>
        <taxon>Bacteria</taxon>
        <taxon>Bacillati</taxon>
        <taxon>Bacillota</taxon>
        <taxon>Bacilli</taxon>
        <taxon>Bacillales</taxon>
        <taxon>Caryophanaceae</taxon>
        <taxon>Solibacillus</taxon>
    </lineage>
</organism>
<dbReference type="EMBL" id="AP012157">
    <property type="protein sequence ID" value="BAK17430.1"/>
    <property type="molecule type" value="Genomic_DNA"/>
</dbReference>
<evidence type="ECO:0000313" key="1">
    <source>
        <dbReference type="EMBL" id="BAK17430.1"/>
    </source>
</evidence>
<reference evidence="2" key="1">
    <citation type="submission" date="2011-04" db="EMBL/GenBank/DDBJ databases">
        <title>Genome sequence of Solibacillus silvestris StLB046.</title>
        <authorList>
            <person name="Morohoshi T."/>
            <person name="Someya N."/>
            <person name="Ikeda T."/>
        </authorList>
    </citation>
    <scope>NUCLEOTIDE SEQUENCE [LARGE SCALE GENOMIC DNA]</scope>
    <source>
        <strain evidence="2">StLB046</strain>
    </source>
</reference>
<dbReference type="KEGG" id="siv:SSIL_3007"/>
<dbReference type="Proteomes" id="UP000006691">
    <property type="component" value="Chromosome"/>
</dbReference>
<gene>
    <name evidence="1" type="ordered locus">SSIL_3007</name>
</gene>
<dbReference type="HOGENOM" id="CLU_3030042_0_0_9"/>
<keyword evidence="2" id="KW-1185">Reference proteome</keyword>
<evidence type="ECO:0000313" key="2">
    <source>
        <dbReference type="Proteomes" id="UP000006691"/>
    </source>
</evidence>
<name>F2F626_SOLSS</name>
<dbReference type="AlphaFoldDB" id="F2F626"/>